<dbReference type="RefSeq" id="WP_070235354.1">
    <property type="nucleotide sequence ID" value="NZ_CP017478.1"/>
</dbReference>
<evidence type="ECO:0000313" key="4">
    <source>
        <dbReference type="EMBL" id="AOW19224.1"/>
    </source>
</evidence>
<feature type="domain" description="Methyltransferase" evidence="3">
    <location>
        <begin position="49"/>
        <end position="144"/>
    </location>
</feature>
<dbReference type="InterPro" id="IPR029063">
    <property type="entry name" value="SAM-dependent_MTases_sf"/>
</dbReference>
<organism evidence="4 5">
    <name type="scientific">Urechidicola croceus</name>
    <dbReference type="NCBI Taxonomy" id="1850246"/>
    <lineage>
        <taxon>Bacteria</taxon>
        <taxon>Pseudomonadati</taxon>
        <taxon>Bacteroidota</taxon>
        <taxon>Flavobacteriia</taxon>
        <taxon>Flavobacteriales</taxon>
        <taxon>Flavobacteriaceae</taxon>
        <taxon>Urechidicola</taxon>
    </lineage>
</organism>
<dbReference type="Proteomes" id="UP000176050">
    <property type="component" value="Chromosome"/>
</dbReference>
<dbReference type="Gene3D" id="3.40.50.150">
    <property type="entry name" value="Vaccinia Virus protein VP39"/>
    <property type="match status" value="1"/>
</dbReference>
<keyword evidence="5" id="KW-1185">Reference proteome</keyword>
<evidence type="ECO:0000259" key="3">
    <source>
        <dbReference type="Pfam" id="PF13649"/>
    </source>
</evidence>
<name>A0A1D8P3S7_9FLAO</name>
<dbReference type="PANTHER" id="PTHR43861">
    <property type="entry name" value="TRANS-ACONITATE 2-METHYLTRANSFERASE-RELATED"/>
    <property type="match status" value="1"/>
</dbReference>
<dbReference type="EMBL" id="CP017478">
    <property type="protein sequence ID" value="AOW19224.1"/>
    <property type="molecule type" value="Genomic_DNA"/>
</dbReference>
<dbReference type="GO" id="GO:0032259">
    <property type="term" value="P:methylation"/>
    <property type="evidence" value="ECO:0007669"/>
    <property type="project" value="UniProtKB-KW"/>
</dbReference>
<evidence type="ECO:0000256" key="1">
    <source>
        <dbReference type="ARBA" id="ARBA00022603"/>
    </source>
</evidence>
<dbReference type="Pfam" id="PF13649">
    <property type="entry name" value="Methyltransf_25"/>
    <property type="match status" value="1"/>
</dbReference>
<dbReference type="CDD" id="cd02440">
    <property type="entry name" value="AdoMet_MTases"/>
    <property type="match status" value="1"/>
</dbReference>
<gene>
    <name evidence="4" type="ORF">LPB138_00325</name>
</gene>
<dbReference type="PANTHER" id="PTHR43861:SF1">
    <property type="entry name" value="TRANS-ACONITATE 2-METHYLTRANSFERASE"/>
    <property type="match status" value="1"/>
</dbReference>
<dbReference type="SUPFAM" id="SSF53335">
    <property type="entry name" value="S-adenosyl-L-methionine-dependent methyltransferases"/>
    <property type="match status" value="1"/>
</dbReference>
<protein>
    <recommendedName>
        <fullName evidence="3">Methyltransferase domain-containing protein</fullName>
    </recommendedName>
</protein>
<dbReference type="GO" id="GO:0008168">
    <property type="term" value="F:methyltransferase activity"/>
    <property type="evidence" value="ECO:0007669"/>
    <property type="project" value="UniProtKB-KW"/>
</dbReference>
<dbReference type="AlphaFoldDB" id="A0A1D8P3S7"/>
<keyword evidence="1" id="KW-0489">Methyltransferase</keyword>
<reference evidence="4 5" key="1">
    <citation type="submission" date="2016-10" db="EMBL/GenBank/DDBJ databases">
        <title>Lutibacter sp. LPB0138, isolated from marine gastropod.</title>
        <authorList>
            <person name="Kim E."/>
            <person name="Yi H."/>
        </authorList>
    </citation>
    <scope>NUCLEOTIDE SEQUENCE [LARGE SCALE GENOMIC DNA]</scope>
    <source>
        <strain evidence="4 5">LPB0138</strain>
    </source>
</reference>
<evidence type="ECO:0000313" key="5">
    <source>
        <dbReference type="Proteomes" id="UP000176050"/>
    </source>
</evidence>
<dbReference type="KEGG" id="lul:LPB138_00325"/>
<proteinExistence type="predicted"/>
<dbReference type="InterPro" id="IPR041698">
    <property type="entry name" value="Methyltransf_25"/>
</dbReference>
<keyword evidence="2" id="KW-0808">Transferase</keyword>
<evidence type="ECO:0000256" key="2">
    <source>
        <dbReference type="ARBA" id="ARBA00022679"/>
    </source>
</evidence>
<sequence>MDWKKYWNNNAQETAGDTMRQVQRRDIESTLLTVDHIIKKLNIQSSDEVLDVCCGNGILTQKISEKCNSIIGVDHSEELLKTANQEYSGTNISYIQSSATNLSSTLGEKKFDKIYLQFSFQYFDKKGEGEKVISEMLKCLKPKGEIFIGDITNFDKLSTFYYTTRLKFYYYRSTFLGTNTMGKFWKKSELDTICKKLNVKGIFFDQPEDLPYSYYRFDYLIKN</sequence>
<dbReference type="OrthoDB" id="529208at2"/>
<dbReference type="STRING" id="1850246.LPB138_00325"/>
<accession>A0A1D8P3S7</accession>